<sequence length="81" mass="9314">MAIKQPTSNGYAILWTAYQFQRQFGRPWGNDVCVSAMNGDWDANATNVLCVRYAQSGQRIDVMLDQKNSANIRINWMVVWQ</sequence>
<organism evidence="1 2">
    <name type="scientific">Bifidobacterium longum subsp. longum</name>
    <dbReference type="NCBI Taxonomy" id="1679"/>
    <lineage>
        <taxon>Bacteria</taxon>
        <taxon>Bacillati</taxon>
        <taxon>Actinomycetota</taxon>
        <taxon>Actinomycetes</taxon>
        <taxon>Bifidobacteriales</taxon>
        <taxon>Bifidobacteriaceae</taxon>
        <taxon>Bifidobacterium</taxon>
    </lineage>
</organism>
<evidence type="ECO:0000313" key="1">
    <source>
        <dbReference type="EMBL" id="TCE96115.1"/>
    </source>
</evidence>
<protein>
    <submittedName>
        <fullName evidence="1">Uncharacterized protein</fullName>
    </submittedName>
</protein>
<evidence type="ECO:0000313" key="2">
    <source>
        <dbReference type="Proteomes" id="UP000292751"/>
    </source>
</evidence>
<dbReference type="RefSeq" id="WP_131234604.1">
    <property type="nucleotide sequence ID" value="NZ_SHRX01000032.1"/>
</dbReference>
<dbReference type="Proteomes" id="UP000292751">
    <property type="component" value="Unassembled WGS sequence"/>
</dbReference>
<dbReference type="AlphaFoldDB" id="A0A4R0TXS1"/>
<comment type="caution">
    <text evidence="1">The sequence shown here is derived from an EMBL/GenBank/DDBJ whole genome shotgun (WGS) entry which is preliminary data.</text>
</comment>
<accession>A0A4R0TXS1</accession>
<proteinExistence type="predicted"/>
<dbReference type="EMBL" id="SHRX01000032">
    <property type="protein sequence ID" value="TCE96115.1"/>
    <property type="molecule type" value="Genomic_DNA"/>
</dbReference>
<name>A0A4R0TXS1_BIFLL</name>
<reference evidence="1 2" key="1">
    <citation type="journal article" date="2018" name="Sci. Rep.">
        <title>Genomic diversity and distribution of Bifidobacterium longum subsp. longum across the human lifespan.</title>
        <authorList>
            <person name="Odamaki T."/>
            <person name="Bottacini F."/>
            <person name="Kato K."/>
            <person name="Mitsuyama E."/>
            <person name="Yoshida K."/>
            <person name="Horigome A."/>
            <person name="Xiao J.Z."/>
            <person name="van Sinderen D."/>
        </authorList>
    </citation>
    <scope>NUCLEOTIDE SEQUENCE [LARGE SCALE GENOMIC DNA]</scope>
    <source>
        <strain evidence="1 2">MCC10076</strain>
    </source>
</reference>
<gene>
    <name evidence="1" type="ORF">MCC10076_1938</name>
</gene>